<accession>A0A6N6MH99</accession>
<dbReference type="RefSeq" id="WP_150937995.1">
    <property type="nucleotide sequence ID" value="NZ_WAAT01000037.1"/>
</dbReference>
<dbReference type="GO" id="GO:0072344">
    <property type="term" value="P:rescue of stalled ribosome"/>
    <property type="evidence" value="ECO:0007669"/>
    <property type="project" value="TreeGrafter"/>
</dbReference>
<comment type="caution">
    <text evidence="4">The sequence shown here is derived from an EMBL/GenBank/DDBJ whole genome shotgun (WGS) entry which is preliminary data.</text>
</comment>
<sequence>MFSKEKLINELKFKAVRSSGSGGQHVNKVSSKIELTFDLNNSIIFTDTQRKRLFRKLENRLTNEGVLILQCDESRSQHKNKNLAIERFFDVITEALKVRKRRIPTKIPKSVVKKRLKNKKQVSDKKANRRKPDLD</sequence>
<dbReference type="GO" id="GO:0004045">
    <property type="term" value="F:peptidyl-tRNA hydrolase activity"/>
    <property type="evidence" value="ECO:0007669"/>
    <property type="project" value="UniProtKB-EC"/>
</dbReference>
<protein>
    <submittedName>
        <fullName evidence="4">Aminoacyl-tRNA hydrolase</fullName>
        <ecNumber evidence="4">3.1.1.29</ecNumber>
    </submittedName>
</protein>
<evidence type="ECO:0000313" key="4">
    <source>
        <dbReference type="EMBL" id="KAB1068330.1"/>
    </source>
</evidence>
<dbReference type="Proteomes" id="UP000441333">
    <property type="component" value="Unassembled WGS sequence"/>
</dbReference>
<proteinExistence type="inferred from homology"/>
<evidence type="ECO:0000259" key="3">
    <source>
        <dbReference type="PROSITE" id="PS00745"/>
    </source>
</evidence>
<feature type="region of interest" description="Disordered" evidence="2">
    <location>
        <begin position="107"/>
        <end position="135"/>
    </location>
</feature>
<dbReference type="GO" id="GO:0003747">
    <property type="term" value="F:translation release factor activity"/>
    <property type="evidence" value="ECO:0007669"/>
    <property type="project" value="InterPro"/>
</dbReference>
<comment type="similarity">
    <text evidence="1">Belongs to the prokaryotic/mitochondrial release factor family.</text>
</comment>
<feature type="compositionally biased region" description="Basic residues" evidence="2">
    <location>
        <begin position="111"/>
        <end position="120"/>
    </location>
</feature>
<dbReference type="InterPro" id="IPR000352">
    <property type="entry name" value="Pep_chain_release_fac_I"/>
</dbReference>
<feature type="compositionally biased region" description="Basic and acidic residues" evidence="2">
    <location>
        <begin position="121"/>
        <end position="135"/>
    </location>
</feature>
<dbReference type="PANTHER" id="PTHR47814">
    <property type="entry name" value="PEPTIDYL-TRNA HYDROLASE ARFB"/>
    <property type="match status" value="1"/>
</dbReference>
<reference evidence="4 5" key="1">
    <citation type="submission" date="2019-09" db="EMBL/GenBank/DDBJ databases">
        <authorList>
            <person name="Cao W.R."/>
        </authorList>
    </citation>
    <scope>NUCLEOTIDE SEQUENCE [LARGE SCALE GENOMIC DNA]</scope>
    <source>
        <strain evidence="4 5">B1N29</strain>
    </source>
</reference>
<dbReference type="PROSITE" id="PS00745">
    <property type="entry name" value="RF_PROK_I"/>
    <property type="match status" value="1"/>
</dbReference>
<dbReference type="PANTHER" id="PTHR47814:SF1">
    <property type="entry name" value="PEPTIDYL-TRNA HYDROLASE ARFB"/>
    <property type="match status" value="1"/>
</dbReference>
<keyword evidence="4" id="KW-0378">Hydrolase</keyword>
<dbReference type="AlphaFoldDB" id="A0A6N6MH99"/>
<dbReference type="Pfam" id="PF00472">
    <property type="entry name" value="RF-1"/>
    <property type="match status" value="1"/>
</dbReference>
<evidence type="ECO:0000256" key="2">
    <source>
        <dbReference type="SAM" id="MobiDB-lite"/>
    </source>
</evidence>
<dbReference type="NCBIfam" id="NF006718">
    <property type="entry name" value="PRK09256.1"/>
    <property type="match status" value="1"/>
</dbReference>
<gene>
    <name evidence="4" type="ORF">F6U93_06420</name>
</gene>
<dbReference type="InterPro" id="IPR045853">
    <property type="entry name" value="Pep_chain_release_fac_I_sf"/>
</dbReference>
<evidence type="ECO:0000313" key="5">
    <source>
        <dbReference type="Proteomes" id="UP000441333"/>
    </source>
</evidence>
<keyword evidence="5" id="KW-1185">Reference proteome</keyword>
<dbReference type="EC" id="3.1.1.29" evidence="4"/>
<evidence type="ECO:0000256" key="1">
    <source>
        <dbReference type="ARBA" id="ARBA00010835"/>
    </source>
</evidence>
<name>A0A6N6MH99_9FLAO</name>
<organism evidence="4 5">
    <name type="scientific">Pseudotamlana haliotis</name>
    <dbReference type="NCBI Taxonomy" id="2614804"/>
    <lineage>
        <taxon>Bacteria</taxon>
        <taxon>Pseudomonadati</taxon>
        <taxon>Bacteroidota</taxon>
        <taxon>Flavobacteriia</taxon>
        <taxon>Flavobacteriales</taxon>
        <taxon>Flavobacteriaceae</taxon>
        <taxon>Pseudotamlana</taxon>
    </lineage>
</organism>
<dbReference type="EMBL" id="WAAT01000037">
    <property type="protein sequence ID" value="KAB1068330.1"/>
    <property type="molecule type" value="Genomic_DNA"/>
</dbReference>
<dbReference type="SUPFAM" id="SSF75620">
    <property type="entry name" value="Release factor"/>
    <property type="match status" value="1"/>
</dbReference>
<dbReference type="Gene3D" id="3.30.160.20">
    <property type="match status" value="1"/>
</dbReference>
<dbReference type="GO" id="GO:0043022">
    <property type="term" value="F:ribosome binding"/>
    <property type="evidence" value="ECO:0007669"/>
    <property type="project" value="TreeGrafter"/>
</dbReference>
<feature type="domain" description="Prokaryotic-type class I peptide chain release factors" evidence="3">
    <location>
        <begin position="17"/>
        <end position="33"/>
    </location>
</feature>